<feature type="compositionally biased region" description="Acidic residues" evidence="1">
    <location>
        <begin position="375"/>
        <end position="389"/>
    </location>
</feature>
<evidence type="ECO:0000313" key="2">
    <source>
        <dbReference type="EMBL" id="KAL0440152.1"/>
    </source>
</evidence>
<proteinExistence type="predicted"/>
<protein>
    <submittedName>
        <fullName evidence="2">Uncharacterized protein</fullName>
    </submittedName>
</protein>
<gene>
    <name evidence="2" type="ORF">Slati_2498200</name>
</gene>
<dbReference type="EMBL" id="JACGWN010000008">
    <property type="protein sequence ID" value="KAL0440152.1"/>
    <property type="molecule type" value="Genomic_DNA"/>
</dbReference>
<reference evidence="2" key="2">
    <citation type="journal article" date="2024" name="Plant">
        <title>Genomic evolution and insights into agronomic trait innovations of Sesamum species.</title>
        <authorList>
            <person name="Miao H."/>
            <person name="Wang L."/>
            <person name="Qu L."/>
            <person name="Liu H."/>
            <person name="Sun Y."/>
            <person name="Le M."/>
            <person name="Wang Q."/>
            <person name="Wei S."/>
            <person name="Zheng Y."/>
            <person name="Lin W."/>
            <person name="Duan Y."/>
            <person name="Cao H."/>
            <person name="Xiong S."/>
            <person name="Wang X."/>
            <person name="Wei L."/>
            <person name="Li C."/>
            <person name="Ma Q."/>
            <person name="Ju M."/>
            <person name="Zhao R."/>
            <person name="Li G."/>
            <person name="Mu C."/>
            <person name="Tian Q."/>
            <person name="Mei H."/>
            <person name="Zhang T."/>
            <person name="Gao T."/>
            <person name="Zhang H."/>
        </authorList>
    </citation>
    <scope>NUCLEOTIDE SEQUENCE</scope>
    <source>
        <strain evidence="2">KEN1</strain>
    </source>
</reference>
<name>A0AAW2WES7_9LAMI</name>
<reference evidence="2" key="1">
    <citation type="submission" date="2020-06" db="EMBL/GenBank/DDBJ databases">
        <authorList>
            <person name="Li T."/>
            <person name="Hu X."/>
            <person name="Zhang T."/>
            <person name="Song X."/>
            <person name="Zhang H."/>
            <person name="Dai N."/>
            <person name="Sheng W."/>
            <person name="Hou X."/>
            <person name="Wei L."/>
        </authorList>
    </citation>
    <scope>NUCLEOTIDE SEQUENCE</scope>
    <source>
        <strain evidence="2">KEN1</strain>
        <tissue evidence="2">Leaf</tissue>
    </source>
</reference>
<feature type="region of interest" description="Disordered" evidence="1">
    <location>
        <begin position="366"/>
        <end position="401"/>
    </location>
</feature>
<feature type="region of interest" description="Disordered" evidence="1">
    <location>
        <begin position="21"/>
        <end position="45"/>
    </location>
</feature>
<accession>A0AAW2WES7</accession>
<organism evidence="2">
    <name type="scientific">Sesamum latifolium</name>
    <dbReference type="NCBI Taxonomy" id="2727402"/>
    <lineage>
        <taxon>Eukaryota</taxon>
        <taxon>Viridiplantae</taxon>
        <taxon>Streptophyta</taxon>
        <taxon>Embryophyta</taxon>
        <taxon>Tracheophyta</taxon>
        <taxon>Spermatophyta</taxon>
        <taxon>Magnoliopsida</taxon>
        <taxon>eudicotyledons</taxon>
        <taxon>Gunneridae</taxon>
        <taxon>Pentapetalae</taxon>
        <taxon>asterids</taxon>
        <taxon>lamiids</taxon>
        <taxon>Lamiales</taxon>
        <taxon>Pedaliaceae</taxon>
        <taxon>Sesamum</taxon>
    </lineage>
</organism>
<dbReference type="AlphaFoldDB" id="A0AAW2WES7"/>
<feature type="compositionally biased region" description="Low complexity" evidence="1">
    <location>
        <begin position="21"/>
        <end position="33"/>
    </location>
</feature>
<sequence>MNPNPHSHLISRSLFQLPASTISTEPLPPTSTTLRHPSPESVAHGFHSATSHVPFSQSTAIALQPLLRRPHPRPLLRLVLPPSPLLFPPASYCLHPPLPLTPLFLRKKAKVGESSSSQSRSRSSRATTVLPLAPDALGGNLQFHSRATRERYNAIRARKIIPSKNARCTQVSLIGTGIFFISLTDFNIALGFTTPTLAQHHNYLTSVCNYRDEFKPNELWRHYSVDPECYYPSRSKAMYLKEPVLKFAHRFLAFNFSGRRDNSGICIKAELFFLWCMRRGIKVNLGYWLATQMQSTLTKKRPLILGPYITLIAINLGILDLMSHNLHIACPLEPLDMACLTRTGLFIARGGTFEFAPAGTFHDRVASSSRHLDTSDEDSPSGSEEEEDDHAPHTSRDQVTLNDIARRIKRIEGNLMELFEHYGVTPRHSPTP</sequence>
<comment type="caution">
    <text evidence="2">The sequence shown here is derived from an EMBL/GenBank/DDBJ whole genome shotgun (WGS) entry which is preliminary data.</text>
</comment>
<evidence type="ECO:0000256" key="1">
    <source>
        <dbReference type="SAM" id="MobiDB-lite"/>
    </source>
</evidence>